<feature type="coiled-coil region" evidence="1">
    <location>
        <begin position="65"/>
        <end position="92"/>
    </location>
</feature>
<gene>
    <name evidence="2" type="ORF">FCL40_06095</name>
</gene>
<keyword evidence="3" id="KW-1185">Reference proteome</keyword>
<comment type="caution">
    <text evidence="2">The sequence shown here is derived from an EMBL/GenBank/DDBJ whole genome shotgun (WGS) entry which is preliminary data.</text>
</comment>
<dbReference type="Proteomes" id="UP000305674">
    <property type="component" value="Unassembled WGS sequence"/>
</dbReference>
<accession>A0A4U1BEV2</accession>
<dbReference type="EMBL" id="SWCI01000003">
    <property type="protein sequence ID" value="TKB49728.1"/>
    <property type="molecule type" value="Genomic_DNA"/>
</dbReference>
<organism evidence="2 3">
    <name type="scientific">Ferrimonas sediminicola</name>
    <dbReference type="NCBI Taxonomy" id="2569538"/>
    <lineage>
        <taxon>Bacteria</taxon>
        <taxon>Pseudomonadati</taxon>
        <taxon>Pseudomonadota</taxon>
        <taxon>Gammaproteobacteria</taxon>
        <taxon>Alteromonadales</taxon>
        <taxon>Ferrimonadaceae</taxon>
        <taxon>Ferrimonas</taxon>
    </lineage>
</organism>
<evidence type="ECO:0000256" key="1">
    <source>
        <dbReference type="SAM" id="Coils"/>
    </source>
</evidence>
<name>A0A4U1BEV2_9GAMM</name>
<evidence type="ECO:0000313" key="2">
    <source>
        <dbReference type="EMBL" id="TKB49728.1"/>
    </source>
</evidence>
<keyword evidence="1" id="KW-0175">Coiled coil</keyword>
<dbReference type="AlphaFoldDB" id="A0A4U1BEV2"/>
<sequence length="94" mass="10249">MNQDILLALAKLHHQGHEVTLARLKGAATGRHPMPALIQAIKAYQADPQAVLAQLPLPETPPSPAPQQEDRLAQLERQVALLSARLEALEAKLR</sequence>
<proteinExistence type="predicted"/>
<dbReference type="RefSeq" id="WP_136852279.1">
    <property type="nucleotide sequence ID" value="NZ_SWCI01000003.1"/>
</dbReference>
<reference evidence="2 3" key="1">
    <citation type="submission" date="2019-04" db="EMBL/GenBank/DDBJ databases">
        <authorList>
            <person name="Hwang J.C."/>
        </authorList>
    </citation>
    <scope>NUCLEOTIDE SEQUENCE [LARGE SCALE GENOMIC DNA]</scope>
    <source>
        <strain evidence="2 3">IMCC35001</strain>
    </source>
</reference>
<evidence type="ECO:0000313" key="3">
    <source>
        <dbReference type="Proteomes" id="UP000305674"/>
    </source>
</evidence>
<dbReference type="OrthoDB" id="6388136at2"/>
<protein>
    <submittedName>
        <fullName evidence="2">Uncharacterized protein</fullName>
    </submittedName>
</protein>